<dbReference type="InterPro" id="IPR019734">
    <property type="entry name" value="TPR_rpt"/>
</dbReference>
<dbReference type="PANTHER" id="PTHR46082:SF6">
    <property type="entry name" value="AAA+ ATPASE DOMAIN-CONTAINING PROTEIN-RELATED"/>
    <property type="match status" value="1"/>
</dbReference>
<feature type="region of interest" description="Disordered" evidence="2">
    <location>
        <begin position="1"/>
        <end position="54"/>
    </location>
</feature>
<name>A0A836BYH6_9CHLO</name>
<dbReference type="SUPFAM" id="SSF48452">
    <property type="entry name" value="TPR-like"/>
    <property type="match status" value="4"/>
</dbReference>
<feature type="compositionally biased region" description="Low complexity" evidence="2">
    <location>
        <begin position="7"/>
        <end position="30"/>
    </location>
</feature>
<feature type="coiled-coil region" evidence="1">
    <location>
        <begin position="83"/>
        <end position="132"/>
    </location>
</feature>
<dbReference type="Proteomes" id="UP000612055">
    <property type="component" value="Unassembled WGS sequence"/>
</dbReference>
<dbReference type="Pfam" id="PF13432">
    <property type="entry name" value="TPR_16"/>
    <property type="match status" value="2"/>
</dbReference>
<protein>
    <recommendedName>
        <fullName evidence="3">AAA+ ATPase domain-containing protein</fullName>
    </recommendedName>
</protein>
<dbReference type="InterPro" id="IPR027417">
    <property type="entry name" value="P-loop_NTPase"/>
</dbReference>
<dbReference type="Pfam" id="PF13424">
    <property type="entry name" value="TPR_12"/>
    <property type="match status" value="5"/>
</dbReference>
<dbReference type="Gene3D" id="1.25.40.10">
    <property type="entry name" value="Tetratricopeptide repeat domain"/>
    <property type="match status" value="4"/>
</dbReference>
<feature type="region of interest" description="Disordered" evidence="2">
    <location>
        <begin position="1738"/>
        <end position="1761"/>
    </location>
</feature>
<accession>A0A836BYH6</accession>
<comment type="caution">
    <text evidence="4">The sequence shown here is derived from an EMBL/GenBank/DDBJ whole genome shotgun (WGS) entry which is preliminary data.</text>
</comment>
<sequence length="1779" mass="183603">MGCGASKVAPATDPKAAPAAKATPQQHTQAWPAGSEQGVKAASRNATEKGAEADKAAAAAIKAAEEATKAAAAAASAQDDAARKAAEAAAKEAAAKAEAAAAAAAAKSDEASKAAAEEAAALEAQREEEDAKTVPVPKASPLLDVVRAEAFDIRDRVKEALPGMDFPLSAAAKDVVTLANQSASAFANADNLASLRQRAVAGLALMHMFGDLLRDSPAPEAHVEKAAAATGAGGDGLKGMGLHAAVGTFRDIIAGMSALARPYCGRGCVVHMLASDAGAERAVFERLVEELTALGDDVMGRAKTSRGWGDTAVALAGKAEDALLVLRLGPNYTDHLAKLQGAVKQAGGLEAVCAAPEAFLDSALVIQELSLGSKITKDNAVALLAAHVDKGPCRLLLQPELRLLWRTRFGGEAEVAWADWWGSFPAGIGQLPGLGMRPLAEKLGELLASDSAKAAFQRHVLSANNMIPVAGSGSEAAAGVSAYALAAAFGAPLTEAAAAGFDDLAGEVASALAAAELPVDGPCQLPPLPPAHAPREELAEKVAFGLMGSSDKCKAAILVAPPGMGKTTLAVETAWRLARGGHAKGGVVWVDLAGARTWHDVEARVMIALGLIKDNADGKPRIVSTLKACCSGSRPLLLVIDTIDDALRQPGAADGLWELLGAVAGGSAGGGSSGCGGVRLLLASSATIDLGDGADVTTVDVPPMTSMVAAKLASAVCPDLNAGNAARVALACRCLPLAVRLAAGLRAEGRLSTKDIEALGRTASKDGAASPPEAMVQVIAGCLTALPTPNQVALLQLSSLPPAGANPDATLAALNASAPAAAVHGRTMLAALGRQGLAGASTLPGRRTQTVMHSLVRSVAVTSLAPALDLAVRPAAEDRVALALLAALSGWGRSYGSREGCSSVLAAARAGQPELAELLALLTRTNPRIAGVVGNPPPIVSGEVASSEEAAAAAAQRLPLETIVTAAKGFNGDTAELLHGLGALPALEAVCEALSAPAVGLAANRAYKVEMANVYRIHALALTAQLKFEEAQTHGNECIRLREDAARANPNSPAIASANMCLAAAYHGMRYYENAEELLRRSVEICVGGLGEKNPHTAWALAALAASLEAQPAKAAEAEELYRRALEARTAVQGPHHPRTIEATLTLANHLRNKGRFADAAPLYEAAVPSCLRVFGEYHASTACAISGAATCADAVAEEHAMLPDGSDVRTAAESHEPGHTRAGRIIESLVLESPDAAAAYYGRAKNLLQQGKGAEAEPCFRRAVELCGRTLLRDPQGREHPFTVICQLAFADCLMANSRPTEAQGVLERALAAKIGIVNSQKHPEVAAIAKKLAAAAIATRRYAAAEPLCRQALAMAQHGVGMESAEAAHALSEYGRCLTLAGRHPSAEPVLHQALGLWVKLQGEGGPDTASARVALAECLAAQQDPLAAEEHFKKAHEALTVIAAEAKSEMKEGPEKERQAKEWALKRAAAAHGLALCRMEQAAFTGQSRAKEAEPVLREALKTRRILLGWAHRETGATLNALATCLGEQGKYDEAEKLFRKDLEEAEKGDGPEHANTATALSALAGCLQAQGKLKDAEPLFARARDISSKALGPEHPNSLTVTANLATCMGAQGRHKDALPLYKDLVENTKKLQGEDHPDVATALNQLASCQQSLGDFEGAEASSQAAVDIFKKALGEDHPNAALAINTLGLVQLAAKKPKEAVATLETAFKICTEKLGAGHPWTLATQRNLEAAKADVPPPPKPALELEPEKPKEVVKEEPTYDEIQSVTMIKKA</sequence>
<dbReference type="InterPro" id="IPR003593">
    <property type="entry name" value="AAA+_ATPase"/>
</dbReference>
<dbReference type="OrthoDB" id="1658288at2759"/>
<dbReference type="PANTHER" id="PTHR46082">
    <property type="entry name" value="ATP/GTP-BINDING PROTEIN-RELATED"/>
    <property type="match status" value="1"/>
</dbReference>
<keyword evidence="1" id="KW-0175">Coiled coil</keyword>
<proteinExistence type="predicted"/>
<dbReference type="SMART" id="SM00382">
    <property type="entry name" value="AAA"/>
    <property type="match status" value="1"/>
</dbReference>
<evidence type="ECO:0000313" key="5">
    <source>
        <dbReference type="Proteomes" id="UP000612055"/>
    </source>
</evidence>
<dbReference type="InterPro" id="IPR053137">
    <property type="entry name" value="NLR-like"/>
</dbReference>
<dbReference type="EMBL" id="JAEHOE010000041">
    <property type="protein sequence ID" value="KAG2492987.1"/>
    <property type="molecule type" value="Genomic_DNA"/>
</dbReference>
<reference evidence="4" key="1">
    <citation type="journal article" date="2020" name="bioRxiv">
        <title>Comparative genomics of Chlamydomonas.</title>
        <authorList>
            <person name="Craig R.J."/>
            <person name="Hasan A.R."/>
            <person name="Ness R.W."/>
            <person name="Keightley P.D."/>
        </authorList>
    </citation>
    <scope>NUCLEOTIDE SEQUENCE</scope>
    <source>
        <strain evidence="4">CCAP 11/70</strain>
    </source>
</reference>
<keyword evidence="5" id="KW-1185">Reference proteome</keyword>
<organism evidence="4 5">
    <name type="scientific">Edaphochlamys debaryana</name>
    <dbReference type="NCBI Taxonomy" id="47281"/>
    <lineage>
        <taxon>Eukaryota</taxon>
        <taxon>Viridiplantae</taxon>
        <taxon>Chlorophyta</taxon>
        <taxon>core chlorophytes</taxon>
        <taxon>Chlorophyceae</taxon>
        <taxon>CS clade</taxon>
        <taxon>Chlamydomonadales</taxon>
        <taxon>Chlamydomonadales incertae sedis</taxon>
        <taxon>Edaphochlamys</taxon>
    </lineage>
</organism>
<dbReference type="Gene3D" id="3.40.50.300">
    <property type="entry name" value="P-loop containing nucleotide triphosphate hydrolases"/>
    <property type="match status" value="1"/>
</dbReference>
<dbReference type="InterPro" id="IPR011990">
    <property type="entry name" value="TPR-like_helical_dom_sf"/>
</dbReference>
<feature type="domain" description="AAA+ ATPase" evidence="3">
    <location>
        <begin position="552"/>
        <end position="705"/>
    </location>
</feature>
<dbReference type="SUPFAM" id="SSF52540">
    <property type="entry name" value="P-loop containing nucleoside triphosphate hydrolases"/>
    <property type="match status" value="1"/>
</dbReference>
<evidence type="ECO:0000259" key="3">
    <source>
        <dbReference type="SMART" id="SM00382"/>
    </source>
</evidence>
<dbReference type="SMART" id="SM00028">
    <property type="entry name" value="TPR"/>
    <property type="match status" value="9"/>
</dbReference>
<evidence type="ECO:0000256" key="1">
    <source>
        <dbReference type="SAM" id="Coils"/>
    </source>
</evidence>
<gene>
    <name evidence="4" type="ORF">HYH03_008886</name>
</gene>
<evidence type="ECO:0000313" key="4">
    <source>
        <dbReference type="EMBL" id="KAG2492987.1"/>
    </source>
</evidence>
<evidence type="ECO:0000256" key="2">
    <source>
        <dbReference type="SAM" id="MobiDB-lite"/>
    </source>
</evidence>